<comment type="caution">
    <text evidence="1">The sequence shown here is derived from an EMBL/GenBank/DDBJ whole genome shotgun (WGS) entry which is preliminary data.</text>
</comment>
<accession>A0AAV2HSE6</accession>
<protein>
    <submittedName>
        <fullName evidence="1">Uncharacterized protein</fullName>
    </submittedName>
</protein>
<organism evidence="1 2">
    <name type="scientific">Lymnaea stagnalis</name>
    <name type="common">Great pond snail</name>
    <name type="synonym">Helix stagnalis</name>
    <dbReference type="NCBI Taxonomy" id="6523"/>
    <lineage>
        <taxon>Eukaryota</taxon>
        <taxon>Metazoa</taxon>
        <taxon>Spiralia</taxon>
        <taxon>Lophotrochozoa</taxon>
        <taxon>Mollusca</taxon>
        <taxon>Gastropoda</taxon>
        <taxon>Heterobranchia</taxon>
        <taxon>Euthyneura</taxon>
        <taxon>Panpulmonata</taxon>
        <taxon>Hygrophila</taxon>
        <taxon>Lymnaeoidea</taxon>
        <taxon>Lymnaeidae</taxon>
        <taxon>Lymnaea</taxon>
    </lineage>
</organism>
<reference evidence="1 2" key="1">
    <citation type="submission" date="2024-04" db="EMBL/GenBank/DDBJ databases">
        <authorList>
            <consortium name="Genoscope - CEA"/>
            <person name="William W."/>
        </authorList>
    </citation>
    <scope>NUCLEOTIDE SEQUENCE [LARGE SCALE GENOMIC DNA]</scope>
</reference>
<evidence type="ECO:0000313" key="1">
    <source>
        <dbReference type="EMBL" id="CAL1537033.1"/>
    </source>
</evidence>
<evidence type="ECO:0000313" key="2">
    <source>
        <dbReference type="Proteomes" id="UP001497497"/>
    </source>
</evidence>
<name>A0AAV2HSE6_LYMST</name>
<sequence length="152" mass="17325">VEKYTVNVTASNVSVCVYHFTVSFKNDSLRLCPGEEMNKTVTVYTNVTTMFHLCVTSDHGRVDHIGINRTVYFINGDANTGPYNVREVSVTPNHRNMQFLLIVIPSVSKEPYVSYQLMFSPASKLRIQPTVLIKHVSTAFPKPCDNRQDYRY</sequence>
<proteinExistence type="predicted"/>
<feature type="non-terminal residue" evidence="1">
    <location>
        <position position="1"/>
    </location>
</feature>
<dbReference type="Proteomes" id="UP001497497">
    <property type="component" value="Unassembled WGS sequence"/>
</dbReference>
<gene>
    <name evidence="1" type="ORF">GSLYS_00010946001</name>
</gene>
<dbReference type="EMBL" id="CAXITT010000246">
    <property type="protein sequence ID" value="CAL1537033.1"/>
    <property type="molecule type" value="Genomic_DNA"/>
</dbReference>
<keyword evidence="2" id="KW-1185">Reference proteome</keyword>
<feature type="non-terminal residue" evidence="1">
    <location>
        <position position="152"/>
    </location>
</feature>
<dbReference type="AlphaFoldDB" id="A0AAV2HSE6"/>